<dbReference type="AlphaFoldDB" id="A0A9D4CP01"/>
<sequence length="106" mass="12073">MPKTESNGTSKVTLRYRHTEDASGQARVFIRLRNKYEALADADADSLEKKWDQVKNTFTSVCEKRLGFRTHTHKTLISEPSIRLKKNTSNSSKASPSKNQRTVMSE</sequence>
<dbReference type="Proteomes" id="UP000828390">
    <property type="component" value="Unassembled WGS sequence"/>
</dbReference>
<keyword evidence="3" id="KW-1185">Reference proteome</keyword>
<evidence type="ECO:0000313" key="2">
    <source>
        <dbReference type="EMBL" id="KAH3727685.1"/>
    </source>
</evidence>
<dbReference type="EMBL" id="JAIWYP010000012">
    <property type="protein sequence ID" value="KAH3727685.1"/>
    <property type="molecule type" value="Genomic_DNA"/>
</dbReference>
<reference evidence="2" key="1">
    <citation type="journal article" date="2019" name="bioRxiv">
        <title>The Genome of the Zebra Mussel, Dreissena polymorpha: A Resource for Invasive Species Research.</title>
        <authorList>
            <person name="McCartney M.A."/>
            <person name="Auch B."/>
            <person name="Kono T."/>
            <person name="Mallez S."/>
            <person name="Zhang Y."/>
            <person name="Obille A."/>
            <person name="Becker A."/>
            <person name="Abrahante J.E."/>
            <person name="Garbe J."/>
            <person name="Badalamenti J.P."/>
            <person name="Herman A."/>
            <person name="Mangelson H."/>
            <person name="Liachko I."/>
            <person name="Sullivan S."/>
            <person name="Sone E.D."/>
            <person name="Koren S."/>
            <person name="Silverstein K.A.T."/>
            <person name="Beckman K.B."/>
            <person name="Gohl D.M."/>
        </authorList>
    </citation>
    <scope>NUCLEOTIDE SEQUENCE</scope>
    <source>
        <strain evidence="2">Duluth1</strain>
        <tissue evidence="2">Whole animal</tissue>
    </source>
</reference>
<comment type="caution">
    <text evidence="2">The sequence shown here is derived from an EMBL/GenBank/DDBJ whole genome shotgun (WGS) entry which is preliminary data.</text>
</comment>
<organism evidence="2 3">
    <name type="scientific">Dreissena polymorpha</name>
    <name type="common">Zebra mussel</name>
    <name type="synonym">Mytilus polymorpha</name>
    <dbReference type="NCBI Taxonomy" id="45954"/>
    <lineage>
        <taxon>Eukaryota</taxon>
        <taxon>Metazoa</taxon>
        <taxon>Spiralia</taxon>
        <taxon>Lophotrochozoa</taxon>
        <taxon>Mollusca</taxon>
        <taxon>Bivalvia</taxon>
        <taxon>Autobranchia</taxon>
        <taxon>Heteroconchia</taxon>
        <taxon>Euheterodonta</taxon>
        <taxon>Imparidentia</taxon>
        <taxon>Neoheterodontei</taxon>
        <taxon>Myida</taxon>
        <taxon>Dreissenoidea</taxon>
        <taxon>Dreissenidae</taxon>
        <taxon>Dreissena</taxon>
    </lineage>
</organism>
<feature type="region of interest" description="Disordered" evidence="1">
    <location>
        <begin position="74"/>
        <end position="106"/>
    </location>
</feature>
<proteinExistence type="predicted"/>
<feature type="compositionally biased region" description="Polar residues" evidence="1">
    <location>
        <begin position="87"/>
        <end position="106"/>
    </location>
</feature>
<evidence type="ECO:0000256" key="1">
    <source>
        <dbReference type="SAM" id="MobiDB-lite"/>
    </source>
</evidence>
<reference evidence="2" key="2">
    <citation type="submission" date="2020-11" db="EMBL/GenBank/DDBJ databases">
        <authorList>
            <person name="McCartney M.A."/>
            <person name="Auch B."/>
            <person name="Kono T."/>
            <person name="Mallez S."/>
            <person name="Becker A."/>
            <person name="Gohl D.M."/>
            <person name="Silverstein K.A.T."/>
            <person name="Koren S."/>
            <person name="Bechman K.B."/>
            <person name="Herman A."/>
            <person name="Abrahante J.E."/>
            <person name="Garbe J."/>
        </authorList>
    </citation>
    <scope>NUCLEOTIDE SEQUENCE</scope>
    <source>
        <strain evidence="2">Duluth1</strain>
        <tissue evidence="2">Whole animal</tissue>
    </source>
</reference>
<name>A0A9D4CP01_DREPO</name>
<evidence type="ECO:0000313" key="3">
    <source>
        <dbReference type="Proteomes" id="UP000828390"/>
    </source>
</evidence>
<gene>
    <name evidence="2" type="ORF">DPMN_053628</name>
</gene>
<accession>A0A9D4CP01</accession>
<protein>
    <submittedName>
        <fullName evidence="2">Uncharacterized protein</fullName>
    </submittedName>
</protein>